<name>A0A7J6FFR6_CANSA</name>
<feature type="region of interest" description="Disordered" evidence="1">
    <location>
        <begin position="219"/>
        <end position="447"/>
    </location>
</feature>
<dbReference type="Pfam" id="PF07223">
    <property type="entry name" value="DUF1421"/>
    <property type="match status" value="1"/>
</dbReference>
<dbReference type="EMBL" id="JAATIQ010000219">
    <property type="protein sequence ID" value="KAF4369467.1"/>
    <property type="molecule type" value="Genomic_DNA"/>
</dbReference>
<dbReference type="PANTHER" id="PTHR31805">
    <property type="entry name" value="RECEPTOR-LIKE KINASE, PUTATIVE (DUF1421)-RELATED"/>
    <property type="match status" value="1"/>
</dbReference>
<feature type="compositionally biased region" description="Polar residues" evidence="1">
    <location>
        <begin position="29"/>
        <end position="52"/>
    </location>
</feature>
<comment type="caution">
    <text evidence="3">The sequence shown here is derived from an EMBL/GenBank/DDBJ whole genome shotgun (WGS) entry which is preliminary data.</text>
</comment>
<sequence length="600" mass="66234">MASGSSGRPNSGSKGFDFATDDILCSYEDYSNQESSNGSHGDPVITSSSGQDFHNGRRGRSSMFPGAAYSQPEDSFNQDLVSAVEKSLKRNADNLMRFLEGISSRLSQLELYCYNLDKSIGEMRSDLVRDHGEADSKLKFIEKHLQEVHRSVQILRDKQELAETQKELAKLQLAQKESSSSNHSQSTEDRASPQTADPKKTENTADTNNQQLALALPHQVAQPQQPVAPPQQAPSQNVSQQQSYYLTPPQMPNPPNPTQHPQSQYVTSDSQYRNTQLQDPRVAPQPAQSQVNQTPPIQQFPQYQQQLPQQLPPQQVQLHQQPPMQSQVRPPSTVYPPYAPSQPGNQPPPPENPNGMSMQVSYSGIPQPGTSRSDAVPFGYSGAARAAPQQPLPPQQIKGAYGTQPGDGYAASGPHPALPPGSSYMMYDSEGSRAHYQPQPQPSHFTHGGYPPASAPLQTQQNAGPNLMVRNQQFMRNHPRGELIDKLLNMGFRSDHVSSVIQRMEESGQPIDFNSVLDRLNVHPSGASPQRGWLIYCPRCSRTESVYQPAWCVGCGIWGHEPRECDVEVSTEKTEDGVLLSKYGPWLTDDDSILNCFVAF</sequence>
<dbReference type="AlphaFoldDB" id="A0A7J6FFR6"/>
<feature type="compositionally biased region" description="Basic and acidic residues" evidence="1">
    <location>
        <begin position="186"/>
        <end position="203"/>
    </location>
</feature>
<feature type="domain" description="DUF1421" evidence="2">
    <location>
        <begin position="481"/>
        <end position="523"/>
    </location>
</feature>
<evidence type="ECO:0000313" key="4">
    <source>
        <dbReference type="Proteomes" id="UP000583929"/>
    </source>
</evidence>
<feature type="region of interest" description="Disordered" evidence="1">
    <location>
        <begin position="29"/>
        <end position="73"/>
    </location>
</feature>
<evidence type="ECO:0000256" key="1">
    <source>
        <dbReference type="SAM" id="MobiDB-lite"/>
    </source>
</evidence>
<keyword evidence="4" id="KW-1185">Reference proteome</keyword>
<accession>A0A7J6FFR6</accession>
<organism evidence="3 4">
    <name type="scientific">Cannabis sativa</name>
    <name type="common">Hemp</name>
    <name type="synonym">Marijuana</name>
    <dbReference type="NCBI Taxonomy" id="3483"/>
    <lineage>
        <taxon>Eukaryota</taxon>
        <taxon>Viridiplantae</taxon>
        <taxon>Streptophyta</taxon>
        <taxon>Embryophyta</taxon>
        <taxon>Tracheophyta</taxon>
        <taxon>Spermatophyta</taxon>
        <taxon>Magnoliopsida</taxon>
        <taxon>eudicotyledons</taxon>
        <taxon>Gunneridae</taxon>
        <taxon>Pentapetalae</taxon>
        <taxon>rosids</taxon>
        <taxon>fabids</taxon>
        <taxon>Rosales</taxon>
        <taxon>Cannabaceae</taxon>
        <taxon>Cannabis</taxon>
    </lineage>
</organism>
<gene>
    <name evidence="3" type="ORF">G4B88_029565</name>
</gene>
<dbReference type="InterPro" id="IPR010820">
    <property type="entry name" value="DUF1421"/>
</dbReference>
<evidence type="ECO:0000313" key="3">
    <source>
        <dbReference type="EMBL" id="KAF4369467.1"/>
    </source>
</evidence>
<reference evidence="3 4" key="1">
    <citation type="journal article" date="2020" name="bioRxiv">
        <title>Sequence and annotation of 42 cannabis genomes reveals extensive copy number variation in cannabinoid synthesis and pathogen resistance genes.</title>
        <authorList>
            <person name="Mckernan K.J."/>
            <person name="Helbert Y."/>
            <person name="Kane L.T."/>
            <person name="Ebling H."/>
            <person name="Zhang L."/>
            <person name="Liu B."/>
            <person name="Eaton Z."/>
            <person name="Mclaughlin S."/>
            <person name="Kingan S."/>
            <person name="Baybayan P."/>
            <person name="Concepcion G."/>
            <person name="Jordan M."/>
            <person name="Riva A."/>
            <person name="Barbazuk W."/>
            <person name="Harkins T."/>
        </authorList>
    </citation>
    <scope>NUCLEOTIDE SEQUENCE [LARGE SCALE GENOMIC DNA]</scope>
    <source>
        <strain evidence="4">cv. Jamaican Lion 4</strain>
        <tissue evidence="3">Leaf</tissue>
    </source>
</reference>
<feature type="compositionally biased region" description="Pro residues" evidence="1">
    <location>
        <begin position="333"/>
        <end position="352"/>
    </location>
</feature>
<feature type="compositionally biased region" description="Pro residues" evidence="1">
    <location>
        <begin position="249"/>
        <end position="258"/>
    </location>
</feature>
<dbReference type="Proteomes" id="UP000583929">
    <property type="component" value="Unassembled WGS sequence"/>
</dbReference>
<feature type="region of interest" description="Disordered" evidence="1">
    <location>
        <begin position="172"/>
        <end position="205"/>
    </location>
</feature>
<proteinExistence type="predicted"/>
<feature type="compositionally biased region" description="Polar residues" evidence="1">
    <location>
        <begin position="355"/>
        <end position="373"/>
    </location>
</feature>
<feature type="compositionally biased region" description="Low complexity" evidence="1">
    <location>
        <begin position="293"/>
        <end position="327"/>
    </location>
</feature>
<feature type="compositionally biased region" description="Polar residues" evidence="1">
    <location>
        <begin position="265"/>
        <end position="278"/>
    </location>
</feature>
<evidence type="ECO:0000259" key="2">
    <source>
        <dbReference type="Pfam" id="PF07223"/>
    </source>
</evidence>
<dbReference type="PANTHER" id="PTHR31805:SF16">
    <property type="entry name" value="FORMIN-LIKE PROTEIN (DUF1421)"/>
    <property type="match status" value="1"/>
</dbReference>
<protein>
    <recommendedName>
        <fullName evidence="2">DUF1421 domain-containing protein</fullName>
    </recommendedName>
</protein>
<feature type="compositionally biased region" description="Low complexity" evidence="1">
    <location>
        <begin position="233"/>
        <end position="243"/>
    </location>
</feature>